<dbReference type="GeneID" id="85442878"/>
<gene>
    <name evidence="1" type="ORF">LY79DRAFT_564311</name>
</gene>
<dbReference type="AlphaFoldDB" id="A0AAD8V146"/>
<dbReference type="EMBL" id="JAHLJV010000067">
    <property type="protein sequence ID" value="KAK1579352.1"/>
    <property type="molecule type" value="Genomic_DNA"/>
</dbReference>
<dbReference type="Proteomes" id="UP001230504">
    <property type="component" value="Unassembled WGS sequence"/>
</dbReference>
<name>A0AAD8V146_9PEZI</name>
<proteinExistence type="predicted"/>
<accession>A0AAD8V146</accession>
<evidence type="ECO:0000313" key="2">
    <source>
        <dbReference type="Proteomes" id="UP001230504"/>
    </source>
</evidence>
<comment type="caution">
    <text evidence="1">The sequence shown here is derived from an EMBL/GenBank/DDBJ whole genome shotgun (WGS) entry which is preliminary data.</text>
</comment>
<keyword evidence="2" id="KW-1185">Reference proteome</keyword>
<dbReference type="RefSeq" id="XP_060410487.1">
    <property type="nucleotide sequence ID" value="XM_060558638.1"/>
</dbReference>
<evidence type="ECO:0000313" key="1">
    <source>
        <dbReference type="EMBL" id="KAK1579352.1"/>
    </source>
</evidence>
<protein>
    <submittedName>
        <fullName evidence="1">Uncharacterized protein</fullName>
    </submittedName>
</protein>
<organism evidence="1 2">
    <name type="scientific">Colletotrichum navitas</name>
    <dbReference type="NCBI Taxonomy" id="681940"/>
    <lineage>
        <taxon>Eukaryota</taxon>
        <taxon>Fungi</taxon>
        <taxon>Dikarya</taxon>
        <taxon>Ascomycota</taxon>
        <taxon>Pezizomycotina</taxon>
        <taxon>Sordariomycetes</taxon>
        <taxon>Hypocreomycetidae</taxon>
        <taxon>Glomerellales</taxon>
        <taxon>Glomerellaceae</taxon>
        <taxon>Colletotrichum</taxon>
        <taxon>Colletotrichum graminicola species complex</taxon>
    </lineage>
</organism>
<sequence>MHLKLAALPIALLCPRFDTTYLPLLEKIKSALVCNAVSLALARGVYRGCCQLTKNSDYNPTRSRIRRLNTE</sequence>
<reference evidence="1" key="1">
    <citation type="submission" date="2021-06" db="EMBL/GenBank/DDBJ databases">
        <title>Comparative genomics, transcriptomics and evolutionary studies reveal genomic signatures of adaptation to plant cell wall in hemibiotrophic fungi.</title>
        <authorList>
            <consortium name="DOE Joint Genome Institute"/>
            <person name="Baroncelli R."/>
            <person name="Diaz J.F."/>
            <person name="Benocci T."/>
            <person name="Peng M."/>
            <person name="Battaglia E."/>
            <person name="Haridas S."/>
            <person name="Andreopoulos W."/>
            <person name="Labutti K."/>
            <person name="Pangilinan J."/>
            <person name="Floch G.L."/>
            <person name="Makela M.R."/>
            <person name="Henrissat B."/>
            <person name="Grigoriev I.V."/>
            <person name="Crouch J.A."/>
            <person name="De Vries R.P."/>
            <person name="Sukno S.A."/>
            <person name="Thon M.R."/>
        </authorList>
    </citation>
    <scope>NUCLEOTIDE SEQUENCE</scope>
    <source>
        <strain evidence="1">CBS 125086</strain>
    </source>
</reference>